<evidence type="ECO:0000313" key="2">
    <source>
        <dbReference type="EMBL" id="GAA0401666.1"/>
    </source>
</evidence>
<keyword evidence="3" id="KW-1185">Reference proteome</keyword>
<dbReference type="EMBL" id="BAAABX010000023">
    <property type="protein sequence ID" value="GAA0401666.1"/>
    <property type="molecule type" value="Genomic_DNA"/>
</dbReference>
<protein>
    <submittedName>
        <fullName evidence="2">Uncharacterized protein</fullName>
    </submittedName>
</protein>
<feature type="signal peptide" evidence="1">
    <location>
        <begin position="1"/>
        <end position="26"/>
    </location>
</feature>
<dbReference type="Proteomes" id="UP001500879">
    <property type="component" value="Unassembled WGS sequence"/>
</dbReference>
<organism evidence="2 3">
    <name type="scientific">Streptomyces luteireticuli</name>
    <dbReference type="NCBI Taxonomy" id="173858"/>
    <lineage>
        <taxon>Bacteria</taxon>
        <taxon>Bacillati</taxon>
        <taxon>Actinomycetota</taxon>
        <taxon>Actinomycetes</taxon>
        <taxon>Kitasatosporales</taxon>
        <taxon>Streptomycetaceae</taxon>
        <taxon>Streptomyces</taxon>
    </lineage>
</organism>
<gene>
    <name evidence="2" type="ORF">GCM10010357_23430</name>
</gene>
<evidence type="ECO:0000313" key="3">
    <source>
        <dbReference type="Proteomes" id="UP001500879"/>
    </source>
</evidence>
<reference evidence="2 3" key="1">
    <citation type="journal article" date="2019" name="Int. J. Syst. Evol. Microbiol.">
        <title>The Global Catalogue of Microorganisms (GCM) 10K type strain sequencing project: providing services to taxonomists for standard genome sequencing and annotation.</title>
        <authorList>
            <consortium name="The Broad Institute Genomics Platform"/>
            <consortium name="The Broad Institute Genome Sequencing Center for Infectious Disease"/>
            <person name="Wu L."/>
            <person name="Ma J."/>
        </authorList>
    </citation>
    <scope>NUCLEOTIDE SEQUENCE [LARGE SCALE GENOMIC DNA]</scope>
    <source>
        <strain evidence="2 3">JCM 4788</strain>
    </source>
</reference>
<name>A0ABN0YN59_9ACTN</name>
<sequence>MNRKIASAVASVGVFVAASVVSVVTAAPASAVTSQCVRYLQSQSYSPTNERVNDCSIAGHYTSMMDKGINAQACRFGLEATGVRSSVAITACTYAQSSQ</sequence>
<proteinExistence type="predicted"/>
<keyword evidence="1" id="KW-0732">Signal</keyword>
<comment type="caution">
    <text evidence="2">The sequence shown here is derived from an EMBL/GenBank/DDBJ whole genome shotgun (WGS) entry which is preliminary data.</text>
</comment>
<evidence type="ECO:0000256" key="1">
    <source>
        <dbReference type="SAM" id="SignalP"/>
    </source>
</evidence>
<accession>A0ABN0YN59</accession>
<feature type="chain" id="PRO_5046614516" evidence="1">
    <location>
        <begin position="27"/>
        <end position="99"/>
    </location>
</feature>